<keyword evidence="4" id="KW-1185">Reference proteome</keyword>
<protein>
    <recommendedName>
        <fullName evidence="2">Carboxylesterase type B domain-containing protein</fullName>
    </recommendedName>
</protein>
<dbReference type="Pfam" id="PF00135">
    <property type="entry name" value="COesterase"/>
    <property type="match status" value="1"/>
</dbReference>
<reference evidence="3" key="1">
    <citation type="submission" date="2023-06" db="EMBL/GenBank/DDBJ databases">
        <title>Genomic analysis of the entomopathogenic nematode Steinernema hermaphroditum.</title>
        <authorList>
            <person name="Schwarz E.M."/>
            <person name="Heppert J.K."/>
            <person name="Baniya A."/>
            <person name="Schwartz H.T."/>
            <person name="Tan C.-H."/>
            <person name="Antoshechkin I."/>
            <person name="Sternberg P.W."/>
            <person name="Goodrich-Blair H."/>
            <person name="Dillman A.R."/>
        </authorList>
    </citation>
    <scope>NUCLEOTIDE SEQUENCE</scope>
    <source>
        <strain evidence="3">PS9179</strain>
        <tissue evidence="3">Whole animal</tissue>
    </source>
</reference>
<keyword evidence="1" id="KW-0732">Signal</keyword>
<feature type="domain" description="Carboxylesterase type B" evidence="2">
    <location>
        <begin position="20"/>
        <end position="528"/>
    </location>
</feature>
<organism evidence="3 4">
    <name type="scientific">Steinernema hermaphroditum</name>
    <dbReference type="NCBI Taxonomy" id="289476"/>
    <lineage>
        <taxon>Eukaryota</taxon>
        <taxon>Metazoa</taxon>
        <taxon>Ecdysozoa</taxon>
        <taxon>Nematoda</taxon>
        <taxon>Chromadorea</taxon>
        <taxon>Rhabditida</taxon>
        <taxon>Tylenchina</taxon>
        <taxon>Panagrolaimomorpha</taxon>
        <taxon>Strongyloidoidea</taxon>
        <taxon>Steinernematidae</taxon>
        <taxon>Steinernema</taxon>
    </lineage>
</organism>
<evidence type="ECO:0000259" key="2">
    <source>
        <dbReference type="Pfam" id="PF00135"/>
    </source>
</evidence>
<evidence type="ECO:0000256" key="1">
    <source>
        <dbReference type="SAM" id="SignalP"/>
    </source>
</evidence>
<dbReference type="Gene3D" id="3.40.50.1820">
    <property type="entry name" value="alpha/beta hydrolase"/>
    <property type="match status" value="1"/>
</dbReference>
<dbReference type="InterPro" id="IPR029058">
    <property type="entry name" value="AB_hydrolase_fold"/>
</dbReference>
<sequence length="561" mass="63230">MFSPFSLIFLFAFFTKASGNPVVKTPFGEVEGFEYNTGNVFLGIRYGKAPVGNLRFEKPQKVDEWKDTLRATDFGHACFQTRTPVPNYANLSFSEDCLMMNIMTPKAPPPTREGYPVLFYIHGGGFEYRSATELGYKLIVDNFISRGIAVVTFSYRLGPLGFLTTGDDILAGNLGLWDQKLAMDFAHELLPSFGANVKEITIAGVSAGSASVSAFTLSPHTNTLFQRAIQISGSMFATYSIDDRTDSSSLLFFDAIGCRGSSKEILKCLKEKDVGEFEKTAVAVGGDYYQVAGVRYHPRLDYDFFPSDFHTLIRNGPKIPSIIGLTDAEMGLSVFDKSNGSAFAAPNYSKYTLDDFRVSLKRMAFHQDEVYEHLAAFYATPTESEADDPLFPIRKHLQIASDLSFVIPTAQEVIEKLKNDWPVYLYLEDYYSNLPVLDDYPIKGAYHANEMIYVFGLDQPLPIVGNEDDLKFRDVYVKMMADFIESGEAKVQEVQWDRAEKGYHRFMHLNLESEMKEEGYFEESVRFWTENIVKKVSPEMLKHMVPVVKQVASAVHDHSEF</sequence>
<name>A0AA39ILF9_9BILA</name>
<dbReference type="InterPro" id="IPR002018">
    <property type="entry name" value="CarbesteraseB"/>
</dbReference>
<dbReference type="AlphaFoldDB" id="A0AA39ILF9"/>
<feature type="chain" id="PRO_5041208563" description="Carboxylesterase type B domain-containing protein" evidence="1">
    <location>
        <begin position="20"/>
        <end position="561"/>
    </location>
</feature>
<evidence type="ECO:0000313" key="4">
    <source>
        <dbReference type="Proteomes" id="UP001175271"/>
    </source>
</evidence>
<dbReference type="PANTHER" id="PTHR11559">
    <property type="entry name" value="CARBOXYLESTERASE"/>
    <property type="match status" value="1"/>
</dbReference>
<dbReference type="SUPFAM" id="SSF53474">
    <property type="entry name" value="alpha/beta-Hydrolases"/>
    <property type="match status" value="1"/>
</dbReference>
<gene>
    <name evidence="3" type="ORF">QR680_009729</name>
</gene>
<proteinExistence type="predicted"/>
<dbReference type="InterPro" id="IPR050309">
    <property type="entry name" value="Type-B_Carboxylest/Lipase"/>
</dbReference>
<accession>A0AA39ILF9</accession>
<dbReference type="EMBL" id="JAUCMV010000001">
    <property type="protein sequence ID" value="KAK0426472.1"/>
    <property type="molecule type" value="Genomic_DNA"/>
</dbReference>
<comment type="caution">
    <text evidence="3">The sequence shown here is derived from an EMBL/GenBank/DDBJ whole genome shotgun (WGS) entry which is preliminary data.</text>
</comment>
<dbReference type="Proteomes" id="UP001175271">
    <property type="component" value="Unassembled WGS sequence"/>
</dbReference>
<feature type="signal peptide" evidence="1">
    <location>
        <begin position="1"/>
        <end position="19"/>
    </location>
</feature>
<evidence type="ECO:0000313" key="3">
    <source>
        <dbReference type="EMBL" id="KAK0426472.1"/>
    </source>
</evidence>